<dbReference type="AlphaFoldDB" id="A0A7M7KVP9"/>
<feature type="compositionally biased region" description="Low complexity" evidence="6">
    <location>
        <begin position="357"/>
        <end position="373"/>
    </location>
</feature>
<evidence type="ECO:0000256" key="3">
    <source>
        <dbReference type="ARBA" id="ARBA00023125"/>
    </source>
</evidence>
<evidence type="ECO:0000256" key="4">
    <source>
        <dbReference type="ARBA" id="ARBA00023163"/>
    </source>
</evidence>
<dbReference type="OMA" id="MNIEMLL"/>
<feature type="compositionally biased region" description="Low complexity" evidence="6">
    <location>
        <begin position="300"/>
        <end position="314"/>
    </location>
</feature>
<dbReference type="SUPFAM" id="SSF47459">
    <property type="entry name" value="HLH, helix-loop-helix DNA-binding domain"/>
    <property type="match status" value="1"/>
</dbReference>
<sequence>MSLSIQWLLEAAEYLDRREREAEHGYAVSVASSGVRAGADRGGGGIAGGGGLVTLCAPSSVATTTGTPVSSVVTHTHSSHPGSHAPIASVAVVSGRALSPVSHSGHPGSLELGSPVAALSVLPIKNHTESVQAVPHRVSRRARAKKPLGNRSTHNELEKNRRAHLRNCLEKLKEIVPVGPESSRHTTLGLLTKAKTYIKSLEEKERRHRIHRDQLLRKKRYLERLRDQMGSLVIGQSHPTHAGHPSTSVGSGSPHSPRSPASPFAPQLLTPPRSSCGNESPPPSTTTATAGSCLKRRSVSECSSQSSQSTGSAAESDEVDILGYNSGSNHSDTDDHSSIQSMTSDGGVAISSKRLCLPQPTTATTTTGLGQPTSVIVTKKSEKL</sequence>
<keyword evidence="5" id="KW-0539">Nucleus</keyword>
<dbReference type="SMART" id="SM00353">
    <property type="entry name" value="HLH"/>
    <property type="match status" value="1"/>
</dbReference>
<name>A0A7M7KVP9_VARDE</name>
<evidence type="ECO:0000256" key="1">
    <source>
        <dbReference type="ARBA" id="ARBA00004123"/>
    </source>
</evidence>
<keyword evidence="4" id="KW-0804">Transcription</keyword>
<evidence type="ECO:0000256" key="5">
    <source>
        <dbReference type="ARBA" id="ARBA00023242"/>
    </source>
</evidence>
<evidence type="ECO:0000259" key="7">
    <source>
        <dbReference type="PROSITE" id="PS50888"/>
    </source>
</evidence>
<dbReference type="InterPro" id="IPR011598">
    <property type="entry name" value="bHLH_dom"/>
</dbReference>
<dbReference type="PANTHER" id="PTHR11969:SF54">
    <property type="entry name" value="MAD-LIKE PROTEIN 1"/>
    <property type="match status" value="1"/>
</dbReference>
<reference evidence="8" key="1">
    <citation type="submission" date="2021-01" db="UniProtKB">
        <authorList>
            <consortium name="EnsemblMetazoa"/>
        </authorList>
    </citation>
    <scope>IDENTIFICATION</scope>
</reference>
<dbReference type="InterPro" id="IPR036638">
    <property type="entry name" value="HLH_DNA-bd_sf"/>
</dbReference>
<dbReference type="Pfam" id="PF00010">
    <property type="entry name" value="HLH"/>
    <property type="match status" value="1"/>
</dbReference>
<accession>A0A7M7KVP9</accession>
<dbReference type="Proteomes" id="UP000594260">
    <property type="component" value="Unplaced"/>
</dbReference>
<dbReference type="InParanoid" id="A0A7M7KVP9"/>
<dbReference type="GeneID" id="111255035"/>
<feature type="compositionally biased region" description="Polar residues" evidence="6">
    <location>
        <begin position="245"/>
        <end position="256"/>
    </location>
</feature>
<dbReference type="EnsemblMetazoa" id="XM_022816680">
    <property type="protein sequence ID" value="XP_022672415"/>
    <property type="gene ID" value="LOC111255035"/>
</dbReference>
<proteinExistence type="predicted"/>
<dbReference type="PROSITE" id="PS50888">
    <property type="entry name" value="BHLH"/>
    <property type="match status" value="1"/>
</dbReference>
<comment type="subcellular location">
    <subcellularLocation>
        <location evidence="1">Nucleus</location>
    </subcellularLocation>
</comment>
<keyword evidence="9" id="KW-1185">Reference proteome</keyword>
<dbReference type="CDD" id="cd11401">
    <property type="entry name" value="bHLHzip_Mad"/>
    <property type="match status" value="1"/>
</dbReference>
<dbReference type="PANTHER" id="PTHR11969">
    <property type="entry name" value="MAX DIMERIZATION, MAD"/>
    <property type="match status" value="1"/>
</dbReference>
<evidence type="ECO:0000313" key="8">
    <source>
        <dbReference type="EnsemblMetazoa" id="XP_022672415"/>
    </source>
</evidence>
<dbReference type="Gene3D" id="4.10.280.10">
    <property type="entry name" value="Helix-loop-helix DNA-binding domain"/>
    <property type="match status" value="1"/>
</dbReference>
<dbReference type="GO" id="GO:0000978">
    <property type="term" value="F:RNA polymerase II cis-regulatory region sequence-specific DNA binding"/>
    <property type="evidence" value="ECO:0007669"/>
    <property type="project" value="TreeGrafter"/>
</dbReference>
<evidence type="ECO:0000256" key="6">
    <source>
        <dbReference type="SAM" id="MobiDB-lite"/>
    </source>
</evidence>
<keyword evidence="2" id="KW-0805">Transcription regulation</keyword>
<dbReference type="GO" id="GO:0000981">
    <property type="term" value="F:DNA-binding transcription factor activity, RNA polymerase II-specific"/>
    <property type="evidence" value="ECO:0007669"/>
    <property type="project" value="TreeGrafter"/>
</dbReference>
<dbReference type="RefSeq" id="XP_022672415.1">
    <property type="nucleotide sequence ID" value="XM_022816680.1"/>
</dbReference>
<protein>
    <recommendedName>
        <fullName evidence="7">BHLH domain-containing protein</fullName>
    </recommendedName>
</protein>
<dbReference type="GO" id="GO:0046983">
    <property type="term" value="F:protein dimerization activity"/>
    <property type="evidence" value="ECO:0007669"/>
    <property type="project" value="InterPro"/>
</dbReference>
<evidence type="ECO:0000256" key="2">
    <source>
        <dbReference type="ARBA" id="ARBA00023015"/>
    </source>
</evidence>
<dbReference type="KEGG" id="vde:111255035"/>
<keyword evidence="3" id="KW-0238">DNA-binding</keyword>
<evidence type="ECO:0000313" key="9">
    <source>
        <dbReference type="Proteomes" id="UP000594260"/>
    </source>
</evidence>
<organism evidence="8 9">
    <name type="scientific">Varroa destructor</name>
    <name type="common">Honeybee mite</name>
    <dbReference type="NCBI Taxonomy" id="109461"/>
    <lineage>
        <taxon>Eukaryota</taxon>
        <taxon>Metazoa</taxon>
        <taxon>Ecdysozoa</taxon>
        <taxon>Arthropoda</taxon>
        <taxon>Chelicerata</taxon>
        <taxon>Arachnida</taxon>
        <taxon>Acari</taxon>
        <taxon>Parasitiformes</taxon>
        <taxon>Mesostigmata</taxon>
        <taxon>Gamasina</taxon>
        <taxon>Dermanyssoidea</taxon>
        <taxon>Varroidae</taxon>
        <taxon>Varroa</taxon>
    </lineage>
</organism>
<dbReference type="OrthoDB" id="5920083at2759"/>
<feature type="domain" description="BHLH" evidence="7">
    <location>
        <begin position="149"/>
        <end position="201"/>
    </location>
</feature>
<dbReference type="GO" id="GO:0005634">
    <property type="term" value="C:nucleus"/>
    <property type="evidence" value="ECO:0007669"/>
    <property type="project" value="UniProtKB-SubCell"/>
</dbReference>
<feature type="region of interest" description="Disordered" evidence="6">
    <location>
        <begin position="235"/>
        <end position="384"/>
    </location>
</feature>